<comment type="catalytic activity">
    <reaction evidence="1 4">
        <text>chorismate = isochorismate</text>
        <dbReference type="Rhea" id="RHEA:18985"/>
        <dbReference type="ChEBI" id="CHEBI:29748"/>
        <dbReference type="ChEBI" id="CHEBI:29780"/>
        <dbReference type="EC" id="5.4.4.2"/>
    </reaction>
</comment>
<dbReference type="SUPFAM" id="SSF56322">
    <property type="entry name" value="ADC synthase"/>
    <property type="match status" value="1"/>
</dbReference>
<dbReference type="InterPro" id="IPR004561">
    <property type="entry name" value="IsoChor_synthase"/>
</dbReference>
<keyword evidence="7" id="KW-1185">Reference proteome</keyword>
<dbReference type="PANTHER" id="PTHR42839">
    <property type="entry name" value="ISOCHORISMATE SYNTHASE ENTC"/>
    <property type="match status" value="1"/>
</dbReference>
<comment type="function">
    <text evidence="4">Catalyzes the conversion of chorismate to isochorismate.</text>
</comment>
<feature type="active site" description="Proton acceptor" evidence="4">
    <location>
        <position position="222"/>
    </location>
</feature>
<keyword evidence="3 4" id="KW-0413">Isomerase</keyword>
<dbReference type="InterPro" id="IPR034681">
    <property type="entry name" value="MenF"/>
</dbReference>
<reference evidence="6" key="1">
    <citation type="submission" date="2020-06" db="EMBL/GenBank/DDBJ databases">
        <title>A novel thermopfilic bacterium from Erzurum, Turkey.</title>
        <authorList>
            <person name="Adiguzel A."/>
            <person name="Ay H."/>
            <person name="Baltaci M.O."/>
        </authorList>
    </citation>
    <scope>NUCLEOTIDE SEQUENCE</scope>
    <source>
        <strain evidence="6">P2</strain>
    </source>
</reference>
<dbReference type="PANTHER" id="PTHR42839:SF1">
    <property type="entry name" value="ISOCHORISMATE SYNTHASE MENF"/>
    <property type="match status" value="1"/>
</dbReference>
<feature type="binding site" evidence="4">
    <location>
        <position position="450"/>
    </location>
    <ligand>
        <name>Mg(2+)</name>
        <dbReference type="ChEBI" id="CHEBI:18420"/>
    </ligand>
</feature>
<evidence type="ECO:0000256" key="4">
    <source>
        <dbReference type="HAMAP-Rule" id="MF_01935"/>
    </source>
</evidence>
<keyword evidence="4" id="KW-0460">Magnesium</keyword>
<accession>A0A8J8GGI4</accession>
<comment type="cofactor">
    <cofactor evidence="4">
        <name>Mg(2+)</name>
        <dbReference type="ChEBI" id="CHEBI:18420"/>
    </cofactor>
</comment>
<keyword evidence="4" id="KW-0479">Metal-binding</keyword>
<evidence type="ECO:0000313" key="6">
    <source>
        <dbReference type="EMBL" id="NSL51373.1"/>
    </source>
</evidence>
<dbReference type="Proteomes" id="UP000625804">
    <property type="component" value="Unassembled WGS sequence"/>
</dbReference>
<dbReference type="GO" id="GO:0008909">
    <property type="term" value="F:isochorismate synthase activity"/>
    <property type="evidence" value="ECO:0007669"/>
    <property type="project" value="UniProtKB-UniRule"/>
</dbReference>
<evidence type="ECO:0000259" key="5">
    <source>
        <dbReference type="Pfam" id="PF00425"/>
    </source>
</evidence>
<comment type="pathway">
    <text evidence="4">Quinol/quinone metabolism; menaquinone biosynthesis.</text>
</comment>
<dbReference type="EC" id="5.4.4.2" evidence="4"/>
<dbReference type="InterPro" id="IPR015890">
    <property type="entry name" value="Chorismate_C"/>
</dbReference>
<protein>
    <recommendedName>
        <fullName evidence="4">Isochorismate synthase MenF</fullName>
        <ecNumber evidence="4">5.4.4.2</ecNumber>
    </recommendedName>
    <alternativeName>
        <fullName evidence="4">Isochorismate mutase</fullName>
    </alternativeName>
</protein>
<proteinExistence type="inferred from homology"/>
<evidence type="ECO:0000256" key="1">
    <source>
        <dbReference type="ARBA" id="ARBA00000799"/>
    </source>
</evidence>
<keyword evidence="4" id="KW-0474">Menaquinone biosynthesis</keyword>
<dbReference type="UniPathway" id="UPA00079"/>
<comment type="similarity">
    <text evidence="2 4">Belongs to the isochorismate synthase family.</text>
</comment>
<feature type="binding site" evidence="4">
    <location>
        <position position="315"/>
    </location>
    <ligand>
        <name>Mg(2+)</name>
        <dbReference type="ChEBI" id="CHEBI:18420"/>
    </ligand>
</feature>
<dbReference type="NCBIfam" id="TIGR00543">
    <property type="entry name" value="isochor_syn"/>
    <property type="match status" value="1"/>
</dbReference>
<comment type="caution">
    <text evidence="6">The sequence shown here is derived from an EMBL/GenBank/DDBJ whole genome shotgun (WGS) entry which is preliminary data.</text>
</comment>
<name>A0A8J8GGI4_9BACI</name>
<dbReference type="AlphaFoldDB" id="A0A8J8GGI4"/>
<dbReference type="RefSeq" id="WP_173730574.1">
    <property type="nucleotide sequence ID" value="NZ_JABTTE010000005.1"/>
</dbReference>
<gene>
    <name evidence="4" type="primary">menF</name>
    <name evidence="6" type="ORF">HR057_06255</name>
</gene>
<organism evidence="6 7">
    <name type="scientific">Calidifontibacillus erzurumensis</name>
    <dbReference type="NCBI Taxonomy" id="2741433"/>
    <lineage>
        <taxon>Bacteria</taxon>
        <taxon>Bacillati</taxon>
        <taxon>Bacillota</taxon>
        <taxon>Bacilli</taxon>
        <taxon>Bacillales</taxon>
        <taxon>Bacillaceae</taxon>
        <taxon>Calidifontibacillus/Schinkia group</taxon>
        <taxon>Calidifontibacillus</taxon>
    </lineage>
</organism>
<dbReference type="GO" id="GO:0009697">
    <property type="term" value="P:salicylic acid biosynthetic process"/>
    <property type="evidence" value="ECO:0007669"/>
    <property type="project" value="TreeGrafter"/>
</dbReference>
<evidence type="ECO:0000256" key="2">
    <source>
        <dbReference type="ARBA" id="ARBA00005297"/>
    </source>
</evidence>
<feature type="active site" description="Proton donor" evidence="4">
    <location>
        <position position="271"/>
    </location>
</feature>
<dbReference type="Gene3D" id="3.60.120.10">
    <property type="entry name" value="Anthranilate synthase"/>
    <property type="match status" value="1"/>
</dbReference>
<comment type="pathway">
    <text evidence="4">Quinol/quinone metabolism; 1,4-dihydroxy-2-naphthoate biosynthesis; 1,4-dihydroxy-2-naphthoate from chorismate: step 1/7.</text>
</comment>
<evidence type="ECO:0000313" key="7">
    <source>
        <dbReference type="Proteomes" id="UP000625804"/>
    </source>
</evidence>
<feature type="domain" description="Chorismate-utilising enzyme C-terminal" evidence="5">
    <location>
        <begin position="201"/>
        <end position="454"/>
    </location>
</feature>
<dbReference type="GO" id="GO:0009234">
    <property type="term" value="P:menaquinone biosynthetic process"/>
    <property type="evidence" value="ECO:0007669"/>
    <property type="project" value="UniProtKB-UniRule"/>
</dbReference>
<dbReference type="EMBL" id="JABTTE010000005">
    <property type="protein sequence ID" value="NSL51373.1"/>
    <property type="molecule type" value="Genomic_DNA"/>
</dbReference>
<dbReference type="GO" id="GO:0000287">
    <property type="term" value="F:magnesium ion binding"/>
    <property type="evidence" value="ECO:0007669"/>
    <property type="project" value="UniProtKB-UniRule"/>
</dbReference>
<dbReference type="InterPro" id="IPR019999">
    <property type="entry name" value="Anth_synth_I-like"/>
</dbReference>
<dbReference type="Pfam" id="PF00425">
    <property type="entry name" value="Chorismate_bind"/>
    <property type="match status" value="1"/>
</dbReference>
<dbReference type="UniPathway" id="UPA01057">
    <property type="reaction ID" value="UER00163"/>
</dbReference>
<evidence type="ECO:0000256" key="3">
    <source>
        <dbReference type="ARBA" id="ARBA00023235"/>
    </source>
</evidence>
<dbReference type="InterPro" id="IPR005801">
    <property type="entry name" value="ADC_synthase"/>
</dbReference>
<dbReference type="PRINTS" id="PR00095">
    <property type="entry name" value="ANTSNTHASEI"/>
</dbReference>
<dbReference type="HAMAP" id="MF_01935">
    <property type="entry name" value="MenF"/>
    <property type="match status" value="1"/>
</dbReference>
<sequence>MVTIQHSTIHKKVACGVEQAKSVSRSVIVSTSTKVDYAIDPVAFYRQGENRIGERFFWAAPNGDFVMVGVGSAHTLVSNSDNCFKQFEKDWQELLNYSTADQIEEPGVGPVLFGAFSFDPKKEKTNLWRNFPIAKMVLPQHVLTITKDECWLTVNMMVDQNTNAEHLADAILKEQQNLLQNLTKPTYNPSHRELTIEELDKDEWIASVDKVAGQIRSSEIEKVVLAREIRVKSDRPFITEEILDRLLTEQPISYIFALEGGEDCFMGASPERLVKKQGKEAFSTCLAGSIGRGSTPEEDYKLGNELLNDAKNLHEHEVVVRAITSAFEQGCERISVPEKPILYKIRDIQHLYTPVVGEVKKNVSLLTLVEKLHPTPALGGHPKEEALQKIRTIERLDRGLYAGPIGWLDSKGNGEFAVAIRSALVQGKEASLFAGCGIVGDSDPASEYKETQMKFRPMLSALGGFSHEFK</sequence>